<dbReference type="Proteomes" id="UP001176961">
    <property type="component" value="Unassembled WGS sequence"/>
</dbReference>
<dbReference type="Pfam" id="PF04063">
    <property type="entry name" value="DUF383"/>
    <property type="match status" value="1"/>
</dbReference>
<feature type="domain" description="Protein HGH1 C-terminal" evidence="4">
    <location>
        <begin position="279"/>
        <end position="350"/>
    </location>
</feature>
<dbReference type="SUPFAM" id="SSF48371">
    <property type="entry name" value="ARM repeat"/>
    <property type="match status" value="1"/>
</dbReference>
<evidence type="ECO:0000313" key="6">
    <source>
        <dbReference type="Proteomes" id="UP001176961"/>
    </source>
</evidence>
<dbReference type="InterPro" id="IPR011989">
    <property type="entry name" value="ARM-like"/>
</dbReference>
<dbReference type="InterPro" id="IPR016024">
    <property type="entry name" value="ARM-type_fold"/>
</dbReference>
<evidence type="ECO:0000256" key="1">
    <source>
        <dbReference type="ARBA" id="ARBA00006712"/>
    </source>
</evidence>
<dbReference type="AlphaFoldDB" id="A0AA36GUK5"/>
<organism evidence="5 6">
    <name type="scientific">Cylicocyclus nassatus</name>
    <name type="common">Nematode worm</name>
    <dbReference type="NCBI Taxonomy" id="53992"/>
    <lineage>
        <taxon>Eukaryota</taxon>
        <taxon>Metazoa</taxon>
        <taxon>Ecdysozoa</taxon>
        <taxon>Nematoda</taxon>
        <taxon>Chromadorea</taxon>
        <taxon>Rhabditida</taxon>
        <taxon>Rhabditina</taxon>
        <taxon>Rhabditomorpha</taxon>
        <taxon>Strongyloidea</taxon>
        <taxon>Strongylidae</taxon>
        <taxon>Cylicocyclus</taxon>
    </lineage>
</organism>
<dbReference type="PANTHER" id="PTHR13387:SF9">
    <property type="entry name" value="PROTEIN HGH1 HOMOLOG"/>
    <property type="match status" value="1"/>
</dbReference>
<evidence type="ECO:0000256" key="2">
    <source>
        <dbReference type="ARBA" id="ARBA00014076"/>
    </source>
</evidence>
<keyword evidence="6" id="KW-1185">Reference proteome</keyword>
<name>A0AA36GUK5_CYLNA</name>
<gene>
    <name evidence="5" type="ORF">CYNAS_LOCUS10590</name>
</gene>
<dbReference type="InterPro" id="IPR007205">
    <property type="entry name" value="Protein_HGH1_N"/>
</dbReference>
<dbReference type="PANTHER" id="PTHR13387">
    <property type="entry name" value="PROTEIN HGH1 HOMOLOG"/>
    <property type="match status" value="1"/>
</dbReference>
<sequence length="363" mass="40022">MHGLSRTMGESEDNGKAMAELIGFLTPTTRLDVRRAALDYVISVSGALDGSAGRLFLRNDCAMGKAICELCEATMSDRSHTLSALTNFSSGSAEVASYILTNSKCAQLAFDASRTRALYANFGARLLANLSRHFPDRVNELLVAHEAKALNVLVELFSTPTEDSFSSLIGFTLVNLSTLSAVRHSLVNDKLLASICPLVSVDDKKESAVDILRNLAFEDSLHQALLDEDDLYLLSLLSPLADSEDDLSDEETQKLPLRLQYYEGKREKSLEVRQKLVEALYQLCATRHSRERLREKGVYAILRELDKATDGSQKFEPGMVGDGGMKLLAAQQEHTLHALIGILIRREDEMAIDPTVESLRSLQ</sequence>
<comment type="similarity">
    <text evidence="1">Belongs to the HGH1 family.</text>
</comment>
<dbReference type="InterPro" id="IPR039717">
    <property type="entry name" value="Hgh1"/>
</dbReference>
<feature type="domain" description="Protein HGH1 N-terminal" evidence="3">
    <location>
        <begin position="115"/>
        <end position="273"/>
    </location>
</feature>
<evidence type="ECO:0000259" key="3">
    <source>
        <dbReference type="Pfam" id="PF04063"/>
    </source>
</evidence>
<accession>A0AA36GUK5</accession>
<reference evidence="5" key="1">
    <citation type="submission" date="2023-07" db="EMBL/GenBank/DDBJ databases">
        <authorList>
            <consortium name="CYATHOMIX"/>
        </authorList>
    </citation>
    <scope>NUCLEOTIDE SEQUENCE</scope>
    <source>
        <strain evidence="5">N/A</strain>
    </source>
</reference>
<proteinExistence type="inferred from homology"/>
<dbReference type="EMBL" id="CATQJL010000223">
    <property type="protein sequence ID" value="CAJ0598607.1"/>
    <property type="molecule type" value="Genomic_DNA"/>
</dbReference>
<dbReference type="Gene3D" id="1.25.10.10">
    <property type="entry name" value="Leucine-rich Repeat Variant"/>
    <property type="match status" value="1"/>
</dbReference>
<dbReference type="InterPro" id="IPR007206">
    <property type="entry name" value="Protein_HGH1_C"/>
</dbReference>
<comment type="caution">
    <text evidence="5">The sequence shown here is derived from an EMBL/GenBank/DDBJ whole genome shotgun (WGS) entry which is preliminary data.</text>
</comment>
<protein>
    <recommendedName>
        <fullName evidence="2">Protein HGH1 homolog</fullName>
    </recommendedName>
</protein>
<dbReference type="Pfam" id="PF04064">
    <property type="entry name" value="DUF384"/>
    <property type="match status" value="1"/>
</dbReference>
<evidence type="ECO:0000259" key="4">
    <source>
        <dbReference type="Pfam" id="PF04064"/>
    </source>
</evidence>
<evidence type="ECO:0000313" key="5">
    <source>
        <dbReference type="EMBL" id="CAJ0598607.1"/>
    </source>
</evidence>